<gene>
    <name evidence="7" type="primary">nfo</name>
    <name evidence="9" type="ORF">JM64_09280</name>
</gene>
<dbReference type="PATRIC" id="fig|93466.3.peg.1931"/>
<dbReference type="GO" id="GO:0008081">
    <property type="term" value="F:phosphoric diester hydrolase activity"/>
    <property type="evidence" value="ECO:0007669"/>
    <property type="project" value="TreeGrafter"/>
</dbReference>
<evidence type="ECO:0000256" key="1">
    <source>
        <dbReference type="ARBA" id="ARBA00005340"/>
    </source>
</evidence>
<keyword evidence="3 7" id="KW-0227">DNA damage</keyword>
<dbReference type="PROSITE" id="PS00730">
    <property type="entry name" value="AP_NUCLEASE_F2_2"/>
    <property type="match status" value="1"/>
</dbReference>
<dbReference type="AlphaFoldDB" id="A0A172T563"/>
<feature type="binding site" evidence="7">
    <location>
        <position position="264"/>
    </location>
    <ligand>
        <name>Zn(2+)</name>
        <dbReference type="ChEBI" id="CHEBI:29105"/>
        <label>2</label>
    </ligand>
</feature>
<keyword evidence="6 7" id="KW-0234">DNA repair</keyword>
<keyword evidence="5 7" id="KW-0862">Zinc</keyword>
<evidence type="ECO:0000256" key="4">
    <source>
        <dbReference type="ARBA" id="ARBA00022801"/>
    </source>
</evidence>
<dbReference type="PANTHER" id="PTHR21445:SF0">
    <property type="entry name" value="APURINIC-APYRIMIDINIC ENDONUCLEASE"/>
    <property type="match status" value="1"/>
</dbReference>
<dbReference type="PROSITE" id="PS51432">
    <property type="entry name" value="AP_NUCLEASE_F2_4"/>
    <property type="match status" value="1"/>
</dbReference>
<dbReference type="CDD" id="cd00019">
    <property type="entry name" value="AP2Ec"/>
    <property type="match status" value="1"/>
</dbReference>
<feature type="binding site" evidence="7">
    <location>
        <position position="183"/>
    </location>
    <ligand>
        <name>Zn(2+)</name>
        <dbReference type="ChEBI" id="CHEBI:29105"/>
        <label>2</label>
    </ligand>
</feature>
<keyword evidence="4 7" id="KW-0378">Hydrolase</keyword>
<feature type="binding site" evidence="7">
    <location>
        <position position="233"/>
    </location>
    <ligand>
        <name>Zn(2+)</name>
        <dbReference type="ChEBI" id="CHEBI:29105"/>
        <label>3</label>
    </ligand>
</feature>
<comment type="function">
    <text evidence="7">Endonuclease IV plays a role in DNA repair. It cleaves phosphodiester bonds at apurinic or apyrimidinic (AP) sites, generating a 3'-hydroxyl group and a 5'-terminal sugar phosphate.</text>
</comment>
<sequence length="293" mass="32982">MSSKRELIIGAHMPIGGGFARVPKETVEIGGNAFQIFPHNPRQWNAKLPSDDDVVHFLRDVKKYNLNPENFMCHAGYLVNIASPKEDIWEKSVTLLITEAKICARLGIKYLNIHPGSHLGLGEREGIERVAKALNIVMEKEKNVYILLENVVKKGGNIGYNYAQMREIISLCKYEDRIGLTFDTCHGYDAGYDVTTDDGIKQLLAEIEREVGIKRLKFVHLNDTKNELGSQKDRHENIGNGKIGEKLEVFLSNPVFNSLPLILETPGDNPEHAEDIAKVKAIWEKLVNRLLIS</sequence>
<dbReference type="Proteomes" id="UP000077096">
    <property type="component" value="Chromosome"/>
</dbReference>
<protein>
    <recommendedName>
        <fullName evidence="7">Probable endonuclease 4</fullName>
        <ecNumber evidence="7">3.1.21.2</ecNumber>
    </recommendedName>
    <alternativeName>
        <fullName evidence="7">Endodeoxyribonuclease IV</fullName>
    </alternativeName>
    <alternativeName>
        <fullName evidence="7">Endonuclease IV</fullName>
    </alternativeName>
</protein>
<evidence type="ECO:0000256" key="6">
    <source>
        <dbReference type="ARBA" id="ARBA00023204"/>
    </source>
</evidence>
<dbReference type="InterPro" id="IPR001719">
    <property type="entry name" value="AP_endonuc_2"/>
</dbReference>
<feature type="binding site" evidence="7">
    <location>
        <position position="186"/>
    </location>
    <ligand>
        <name>Zn(2+)</name>
        <dbReference type="ChEBI" id="CHEBI:29105"/>
        <label>3</label>
    </ligand>
</feature>
<accession>A0A172T563</accession>
<dbReference type="InterPro" id="IPR036237">
    <property type="entry name" value="Xyl_isomerase-like_sf"/>
</dbReference>
<dbReference type="NCBIfam" id="TIGR00587">
    <property type="entry name" value="nfo"/>
    <property type="match status" value="1"/>
</dbReference>
<proteinExistence type="inferred from homology"/>
<comment type="similarity">
    <text evidence="1 7">Belongs to the AP endonuclease 2 family.</text>
</comment>
<dbReference type="GO" id="GO:0006284">
    <property type="term" value="P:base-excision repair"/>
    <property type="evidence" value="ECO:0007669"/>
    <property type="project" value="TreeGrafter"/>
</dbReference>
<feature type="binding site" evidence="7">
    <location>
        <position position="220"/>
    </location>
    <ligand>
        <name>Zn(2+)</name>
        <dbReference type="ChEBI" id="CHEBI:29105"/>
        <label>2</label>
    </ligand>
</feature>
<dbReference type="GO" id="GO:0008833">
    <property type="term" value="F:deoxyribonuclease IV (phage-T4-induced) activity"/>
    <property type="evidence" value="ECO:0007669"/>
    <property type="project" value="UniProtKB-UniRule"/>
</dbReference>
<keyword evidence="7 9" id="KW-0255">Endonuclease</keyword>
<dbReference type="InterPro" id="IPR013022">
    <property type="entry name" value="Xyl_isomerase-like_TIM-brl"/>
</dbReference>
<dbReference type="Pfam" id="PF01261">
    <property type="entry name" value="AP_endonuc_2"/>
    <property type="match status" value="1"/>
</dbReference>
<evidence type="ECO:0000313" key="10">
    <source>
        <dbReference type="Proteomes" id="UP000077096"/>
    </source>
</evidence>
<dbReference type="EC" id="3.1.21.2" evidence="7"/>
<dbReference type="GO" id="GO:0008270">
    <property type="term" value="F:zinc ion binding"/>
    <property type="evidence" value="ECO:0007669"/>
    <property type="project" value="UniProtKB-UniRule"/>
</dbReference>
<dbReference type="Gene3D" id="3.20.20.150">
    <property type="entry name" value="Divalent-metal-dependent TIM barrel enzymes"/>
    <property type="match status" value="1"/>
</dbReference>
<name>A0A172T563_FERPE</name>
<evidence type="ECO:0000256" key="5">
    <source>
        <dbReference type="ARBA" id="ARBA00022833"/>
    </source>
</evidence>
<dbReference type="GO" id="GO:0003677">
    <property type="term" value="F:DNA binding"/>
    <property type="evidence" value="ECO:0007669"/>
    <property type="project" value="InterPro"/>
</dbReference>
<evidence type="ECO:0000313" key="9">
    <source>
        <dbReference type="EMBL" id="ANE42086.1"/>
    </source>
</evidence>
<keyword evidence="2 7" id="KW-0479">Metal-binding</keyword>
<dbReference type="HAMAP" id="MF_00152">
    <property type="entry name" value="Nfo"/>
    <property type="match status" value="1"/>
</dbReference>
<dbReference type="FunFam" id="3.20.20.150:FF:000001">
    <property type="entry name" value="Probable endonuclease 4"/>
    <property type="match status" value="1"/>
</dbReference>
<comment type="cofactor">
    <cofactor evidence="7">
        <name>Zn(2+)</name>
        <dbReference type="ChEBI" id="CHEBI:29105"/>
    </cofactor>
    <text evidence="7">Binds 3 Zn(2+) ions.</text>
</comment>
<feature type="binding site" evidence="7">
    <location>
        <position position="149"/>
    </location>
    <ligand>
        <name>Zn(2+)</name>
        <dbReference type="ChEBI" id="CHEBI:29105"/>
        <label>2</label>
    </ligand>
</feature>
<feature type="binding site" evidence="7">
    <location>
        <position position="74"/>
    </location>
    <ligand>
        <name>Zn(2+)</name>
        <dbReference type="ChEBI" id="CHEBI:29105"/>
        <label>1</label>
    </ligand>
</feature>
<dbReference type="InterPro" id="IPR018246">
    <property type="entry name" value="AP_endonuc_F2_Zn_BS"/>
</dbReference>
<feature type="domain" description="Xylose isomerase-like TIM barrel" evidence="8">
    <location>
        <begin position="25"/>
        <end position="276"/>
    </location>
</feature>
<evidence type="ECO:0000259" key="8">
    <source>
        <dbReference type="Pfam" id="PF01261"/>
    </source>
</evidence>
<feature type="binding site" evidence="7">
    <location>
        <position position="235"/>
    </location>
    <ligand>
        <name>Zn(2+)</name>
        <dbReference type="ChEBI" id="CHEBI:29105"/>
        <label>3</label>
    </ligand>
</feature>
<dbReference type="GO" id="GO:0003906">
    <property type="term" value="F:DNA-(apurinic or apyrimidinic site) endonuclease activity"/>
    <property type="evidence" value="ECO:0007669"/>
    <property type="project" value="TreeGrafter"/>
</dbReference>
<reference evidence="9 10" key="1">
    <citation type="submission" date="2014-08" db="EMBL/GenBank/DDBJ databases">
        <title>Fervidobacterium pennivorans DYC genome.</title>
        <authorList>
            <person name="Wushke S."/>
        </authorList>
    </citation>
    <scope>NUCLEOTIDE SEQUENCE [LARGE SCALE GENOMIC DNA]</scope>
    <source>
        <strain evidence="9 10">DYC</strain>
    </source>
</reference>
<comment type="catalytic activity">
    <reaction evidence="7">
        <text>Endonucleolytic cleavage to 5'-phosphooligonucleotide end-products.</text>
        <dbReference type="EC" id="3.1.21.2"/>
    </reaction>
</comment>
<evidence type="ECO:0000256" key="7">
    <source>
        <dbReference type="HAMAP-Rule" id="MF_00152"/>
    </source>
</evidence>
<dbReference type="KEGG" id="fng:JM64_09280"/>
<dbReference type="PANTHER" id="PTHR21445">
    <property type="entry name" value="ENDONUCLEASE IV ENDODEOXYRIBONUCLEASE IV"/>
    <property type="match status" value="1"/>
</dbReference>
<dbReference type="OrthoDB" id="9805666at2"/>
<feature type="binding site" evidence="7">
    <location>
        <position position="149"/>
    </location>
    <ligand>
        <name>Zn(2+)</name>
        <dbReference type="ChEBI" id="CHEBI:29105"/>
        <label>1</label>
    </ligand>
</feature>
<organism evidence="9 10">
    <name type="scientific">Fervidobacterium pennivorans</name>
    <dbReference type="NCBI Taxonomy" id="93466"/>
    <lineage>
        <taxon>Bacteria</taxon>
        <taxon>Thermotogati</taxon>
        <taxon>Thermotogota</taxon>
        <taxon>Thermotogae</taxon>
        <taxon>Thermotogales</taxon>
        <taxon>Fervidobacteriaceae</taxon>
        <taxon>Fervidobacterium</taxon>
    </lineage>
</organism>
<feature type="binding site" evidence="7">
    <location>
        <position position="114"/>
    </location>
    <ligand>
        <name>Zn(2+)</name>
        <dbReference type="ChEBI" id="CHEBI:29105"/>
        <label>1</label>
    </ligand>
</feature>
<evidence type="ECO:0000256" key="2">
    <source>
        <dbReference type="ARBA" id="ARBA00022723"/>
    </source>
</evidence>
<dbReference type="SMART" id="SM00518">
    <property type="entry name" value="AP2Ec"/>
    <property type="match status" value="1"/>
</dbReference>
<dbReference type="EMBL" id="CP011393">
    <property type="protein sequence ID" value="ANE42086.1"/>
    <property type="molecule type" value="Genomic_DNA"/>
</dbReference>
<evidence type="ECO:0000256" key="3">
    <source>
        <dbReference type="ARBA" id="ARBA00022763"/>
    </source>
</evidence>
<keyword evidence="7" id="KW-0540">Nuclease</keyword>
<dbReference type="SUPFAM" id="SSF51658">
    <property type="entry name" value="Xylose isomerase-like"/>
    <property type="match status" value="1"/>
</dbReference>